<comment type="caution">
    <text evidence="1">The sequence shown here is derived from an EMBL/GenBank/DDBJ whole genome shotgun (WGS) entry which is preliminary data.</text>
</comment>
<dbReference type="EMBL" id="JAOA01000019">
    <property type="protein sequence ID" value="EUA06042.1"/>
    <property type="molecule type" value="Genomic_DNA"/>
</dbReference>
<organism evidence="1 2">
    <name type="scientific">Mycobacterium kansasii 662</name>
    <dbReference type="NCBI Taxonomy" id="1299326"/>
    <lineage>
        <taxon>Bacteria</taxon>
        <taxon>Bacillati</taxon>
        <taxon>Actinomycetota</taxon>
        <taxon>Actinomycetes</taxon>
        <taxon>Mycobacteriales</taxon>
        <taxon>Mycobacteriaceae</taxon>
        <taxon>Mycobacterium</taxon>
    </lineage>
</organism>
<reference evidence="1 2" key="1">
    <citation type="submission" date="2013-12" db="EMBL/GenBank/DDBJ databases">
        <authorList>
            <person name="Brown-Elliot B."/>
            <person name="Wallace R."/>
            <person name="Lenaerts A."/>
            <person name="Ordway D."/>
            <person name="DeGroote M.A."/>
            <person name="Parker T."/>
            <person name="Sizemore C."/>
            <person name="Tallon L.J."/>
            <person name="Sadzewicz L.K."/>
            <person name="Sengamalay N."/>
            <person name="Fraser C.M."/>
            <person name="Hine E."/>
            <person name="Shefchek K.A."/>
            <person name="Das S.P."/>
            <person name="Tettelin H."/>
        </authorList>
    </citation>
    <scope>NUCLEOTIDE SEQUENCE [LARGE SCALE GENOMIC DNA]</scope>
    <source>
        <strain evidence="1 2">662</strain>
    </source>
</reference>
<evidence type="ECO:0000313" key="1">
    <source>
        <dbReference type="EMBL" id="EUA06042.1"/>
    </source>
</evidence>
<sequence>MVDVPFLGPVLADDLARHLDTERGDATIAVDGLAFDTRGYRRALLISGTTVLAAELDTDHCGADLTRVTTGIAGSPRRVGEVAADTAGRCGRSRWWPPRRTCSVLPAARTRWPATTRKSANSTERRSVRIRPSRTYWPKAWP</sequence>
<name>X7YFS0_MYCKA</name>
<dbReference type="AlphaFoldDB" id="X7YFS0"/>
<dbReference type="Proteomes" id="UP000020561">
    <property type="component" value="Unassembled WGS sequence"/>
</dbReference>
<gene>
    <name evidence="1" type="ORF">I545_6563</name>
</gene>
<accession>X7YFS0</accession>
<dbReference type="PATRIC" id="fig|1299326.3.peg.6311"/>
<protein>
    <submittedName>
        <fullName evidence="1">Putative acyl-CoA dehydrogenase</fullName>
    </submittedName>
</protein>
<proteinExistence type="predicted"/>
<evidence type="ECO:0000313" key="2">
    <source>
        <dbReference type="Proteomes" id="UP000020561"/>
    </source>
</evidence>